<dbReference type="RefSeq" id="WP_123048793.1">
    <property type="nucleotide sequence ID" value="NZ_PTJO01000006.1"/>
</dbReference>
<proteinExistence type="predicted"/>
<organism evidence="2 3">
    <name type="scientific">Corynebacterium alimapuense</name>
    <dbReference type="NCBI Taxonomy" id="1576874"/>
    <lineage>
        <taxon>Bacteria</taxon>
        <taxon>Bacillati</taxon>
        <taxon>Actinomycetota</taxon>
        <taxon>Actinomycetes</taxon>
        <taxon>Mycobacteriales</taxon>
        <taxon>Corynebacteriaceae</taxon>
        <taxon>Corynebacterium</taxon>
    </lineage>
</organism>
<keyword evidence="3" id="KW-1185">Reference proteome</keyword>
<evidence type="ECO:0000313" key="3">
    <source>
        <dbReference type="Proteomes" id="UP000266975"/>
    </source>
</evidence>
<accession>A0A3M8K6S9</accession>
<dbReference type="AlphaFoldDB" id="A0A3M8K6S9"/>
<evidence type="ECO:0000313" key="2">
    <source>
        <dbReference type="EMBL" id="RNE48218.1"/>
    </source>
</evidence>
<evidence type="ECO:0000256" key="1">
    <source>
        <dbReference type="SAM" id="Phobius"/>
    </source>
</evidence>
<comment type="caution">
    <text evidence="2">The sequence shown here is derived from an EMBL/GenBank/DDBJ whole genome shotgun (WGS) entry which is preliminary data.</text>
</comment>
<dbReference type="Proteomes" id="UP000266975">
    <property type="component" value="Unassembled WGS sequence"/>
</dbReference>
<protein>
    <submittedName>
        <fullName evidence="2">Uncharacterized protein</fullName>
    </submittedName>
</protein>
<keyword evidence="1" id="KW-0812">Transmembrane</keyword>
<reference evidence="2 3" key="1">
    <citation type="submission" date="2018-02" db="EMBL/GenBank/DDBJ databases">
        <title>Corynebacterium alimpuense sp. nov., a marine obligate actinomycete isolated from sediments of Valparaiso bay, Chile.</title>
        <authorList>
            <person name="Claverias F."/>
            <person name="Gonzales-Siles L."/>
            <person name="Salva-Serra F."/>
            <person name="Inganaes E."/>
            <person name="Molin K."/>
            <person name="Cumsille A."/>
            <person name="Undabarrena A."/>
            <person name="Couve E."/>
            <person name="Moore E.R.B."/>
            <person name="Gomila M."/>
            <person name="Camara B."/>
        </authorList>
    </citation>
    <scope>NUCLEOTIDE SEQUENCE [LARGE SCALE GENOMIC DNA]</scope>
    <source>
        <strain evidence="2 3">CCUG 69366</strain>
    </source>
</reference>
<keyword evidence="1" id="KW-0472">Membrane</keyword>
<dbReference type="OrthoDB" id="4427349at2"/>
<feature type="transmembrane region" description="Helical" evidence="1">
    <location>
        <begin position="101"/>
        <end position="118"/>
    </location>
</feature>
<feature type="transmembrane region" description="Helical" evidence="1">
    <location>
        <begin position="139"/>
        <end position="156"/>
    </location>
</feature>
<name>A0A3M8K6S9_9CORY</name>
<gene>
    <name evidence="2" type="ORF">C5L39_10160</name>
</gene>
<keyword evidence="1" id="KW-1133">Transmembrane helix</keyword>
<dbReference type="EMBL" id="PTJO01000006">
    <property type="protein sequence ID" value="RNE48218.1"/>
    <property type="molecule type" value="Genomic_DNA"/>
</dbReference>
<sequence length="166" mass="17240">MTDYHSHDETLAGRVTQASLVGVLVSLPDYVESRFSRFLVSTILTVGGGALNSALHSGGKDVTTNVTIQLDQLKQAIGDIGNAAGPQSDIPAGDPISDSPVKTGSALMAAAIMLLVLVRAEGLIQRRLAAAMRQRGVKLPYTVLGAISAGATFVVAQDADRRRSAA</sequence>